<gene>
    <name evidence="3" type="ORF">HED64_11125</name>
</gene>
<dbReference type="Proteomes" id="UP000746595">
    <property type="component" value="Unassembled WGS sequence"/>
</dbReference>
<dbReference type="Pfam" id="PF02698">
    <property type="entry name" value="DUF218"/>
    <property type="match status" value="1"/>
</dbReference>
<feature type="transmembrane region" description="Helical" evidence="1">
    <location>
        <begin position="85"/>
        <end position="111"/>
    </location>
</feature>
<keyword evidence="4" id="KW-1185">Reference proteome</keyword>
<dbReference type="InterPro" id="IPR051599">
    <property type="entry name" value="Cell_Envelope_Assoc"/>
</dbReference>
<feature type="transmembrane region" description="Helical" evidence="1">
    <location>
        <begin position="123"/>
        <end position="144"/>
    </location>
</feature>
<reference evidence="3 4" key="1">
    <citation type="submission" date="2020-04" db="EMBL/GenBank/DDBJ databases">
        <title>Paeniglutamicibacter sp. ANT13_2, a novel actinomycete isolated from sediment in Antarctica.</title>
        <authorList>
            <person name="Sakdapetsiri C."/>
            <person name="Pinyakong O."/>
        </authorList>
    </citation>
    <scope>NUCLEOTIDE SEQUENCE [LARGE SCALE GENOMIC DNA]</scope>
    <source>
        <strain evidence="3 4">ANT13_2</strain>
    </source>
</reference>
<feature type="transmembrane region" description="Helical" evidence="1">
    <location>
        <begin position="59"/>
        <end position="79"/>
    </location>
</feature>
<dbReference type="PANTHER" id="PTHR30336">
    <property type="entry name" value="INNER MEMBRANE PROTEIN, PROBABLE PERMEASE"/>
    <property type="match status" value="1"/>
</dbReference>
<accession>A0ABX1G6C0</accession>
<name>A0ABX1G6C0_9MICC</name>
<keyword evidence="1" id="KW-1133">Transmembrane helix</keyword>
<dbReference type="InterPro" id="IPR003848">
    <property type="entry name" value="DUF218"/>
</dbReference>
<dbReference type="InterPro" id="IPR014729">
    <property type="entry name" value="Rossmann-like_a/b/a_fold"/>
</dbReference>
<evidence type="ECO:0000313" key="4">
    <source>
        <dbReference type="Proteomes" id="UP000746595"/>
    </source>
</evidence>
<evidence type="ECO:0000259" key="2">
    <source>
        <dbReference type="Pfam" id="PF02698"/>
    </source>
</evidence>
<comment type="caution">
    <text evidence="3">The sequence shown here is derived from an EMBL/GenBank/DDBJ whole genome shotgun (WGS) entry which is preliminary data.</text>
</comment>
<organism evidence="3 4">
    <name type="scientific">Paeniglutamicibacter terrestris</name>
    <dbReference type="NCBI Taxonomy" id="2723403"/>
    <lineage>
        <taxon>Bacteria</taxon>
        <taxon>Bacillati</taxon>
        <taxon>Actinomycetota</taxon>
        <taxon>Actinomycetes</taxon>
        <taxon>Micrococcales</taxon>
        <taxon>Micrococcaceae</taxon>
        <taxon>Paeniglutamicibacter</taxon>
    </lineage>
</organism>
<sequence length="363" mass="39751">MRASRKLDRFGLATSTPNYQDDLPCLGSLDDVSLIPTALLFALYFYLRHRDRRMLRNGVVLVAACYLLLIEIGRLLSQWVPGAEYLFLAVLALAPVAVLALSAALIHNGVVMFKSEGRRLGNMISLLLGLLLVFLPAFALLLVLTLNPLAVGFAALLFFLCSYFGVVFVVFLAYALAYGRMRFTKTPQGIVVLGSRLIDGKVPPLLRSRLDKALEIYNSTTPRPLLIPSGGQGPDESTAEGSAMAEYLLESGAARQDIVVEDQAVNTEENLQLSAKLFAQAGRSGPLLAVTNNYHVLRAALLARRLKIDAEVVGSPTAKYYLPSAFLREYAAVLVEHKWLHVMLFLPFVAMTALLVMAIVNNQ</sequence>
<dbReference type="CDD" id="cd06259">
    <property type="entry name" value="YdcF-like"/>
    <property type="match status" value="1"/>
</dbReference>
<feature type="transmembrane region" description="Helical" evidence="1">
    <location>
        <begin position="339"/>
        <end position="360"/>
    </location>
</feature>
<evidence type="ECO:0000256" key="1">
    <source>
        <dbReference type="SAM" id="Phobius"/>
    </source>
</evidence>
<evidence type="ECO:0000313" key="3">
    <source>
        <dbReference type="EMBL" id="NKG21256.1"/>
    </source>
</evidence>
<keyword evidence="1" id="KW-0472">Membrane</keyword>
<keyword evidence="1" id="KW-0812">Transmembrane</keyword>
<dbReference type="EMBL" id="JAAWVT010000004">
    <property type="protein sequence ID" value="NKG21256.1"/>
    <property type="molecule type" value="Genomic_DNA"/>
</dbReference>
<feature type="transmembrane region" description="Helical" evidence="1">
    <location>
        <begin position="150"/>
        <end position="177"/>
    </location>
</feature>
<dbReference type="Gene3D" id="3.40.50.620">
    <property type="entry name" value="HUPs"/>
    <property type="match status" value="1"/>
</dbReference>
<protein>
    <submittedName>
        <fullName evidence="3">YdcF family protein</fullName>
    </submittedName>
</protein>
<dbReference type="PANTHER" id="PTHR30336:SF4">
    <property type="entry name" value="ENVELOPE BIOGENESIS FACTOR ELYC"/>
    <property type="match status" value="1"/>
</dbReference>
<proteinExistence type="predicted"/>
<feature type="domain" description="DUF218" evidence="2">
    <location>
        <begin position="189"/>
        <end position="331"/>
    </location>
</feature>